<sequence>GDDHRARDDDPDEYAVRACQLHRGHLLSPAVTRRPSSAHDRKPQVLMLDIRGNISIAKELPQEH</sequence>
<dbReference type="EMBL" id="JAFEUF010000133">
    <property type="protein sequence ID" value="MBM7056629.1"/>
    <property type="molecule type" value="Genomic_DNA"/>
</dbReference>
<dbReference type="RefSeq" id="WP_205084809.1">
    <property type="nucleotide sequence ID" value="NZ_JAFEUF010000133.1"/>
</dbReference>
<gene>
    <name evidence="1" type="ORF">JS521_22825</name>
</gene>
<reference evidence="1 2" key="1">
    <citation type="submission" date="2021-02" db="EMBL/GenBank/DDBJ databases">
        <title>Genome Streptomyces sp. RHZ10.</title>
        <authorList>
            <person name="Besaury L."/>
        </authorList>
    </citation>
    <scope>NUCLEOTIDE SEQUENCE [LARGE SCALE GENOMIC DNA]</scope>
    <source>
        <strain evidence="1 2">RHZ10</strain>
    </source>
</reference>
<keyword evidence="2" id="KW-1185">Reference proteome</keyword>
<evidence type="ECO:0000313" key="2">
    <source>
        <dbReference type="Proteomes" id="UP000712045"/>
    </source>
</evidence>
<accession>A0ABS2I057</accession>
<proteinExistence type="predicted"/>
<dbReference type="Proteomes" id="UP000712045">
    <property type="component" value="Unassembled WGS sequence"/>
</dbReference>
<comment type="caution">
    <text evidence="1">The sequence shown here is derived from an EMBL/GenBank/DDBJ whole genome shotgun (WGS) entry which is preliminary data.</text>
</comment>
<protein>
    <submittedName>
        <fullName evidence="1">Uncharacterized protein</fullName>
    </submittedName>
</protein>
<organism evidence="1 2">
    <name type="scientific">Streptomyces durocortorensis</name>
    <dbReference type="NCBI Taxonomy" id="2811104"/>
    <lineage>
        <taxon>Bacteria</taxon>
        <taxon>Bacillati</taxon>
        <taxon>Actinomycetota</taxon>
        <taxon>Actinomycetes</taxon>
        <taxon>Kitasatosporales</taxon>
        <taxon>Streptomycetaceae</taxon>
        <taxon>Streptomyces</taxon>
    </lineage>
</organism>
<feature type="non-terminal residue" evidence="1">
    <location>
        <position position="1"/>
    </location>
</feature>
<evidence type="ECO:0000313" key="1">
    <source>
        <dbReference type="EMBL" id="MBM7056629.1"/>
    </source>
</evidence>
<name>A0ABS2I057_9ACTN</name>